<feature type="transmembrane region" description="Helical" evidence="15">
    <location>
        <begin position="187"/>
        <end position="207"/>
    </location>
</feature>
<dbReference type="GO" id="GO:0006914">
    <property type="term" value="P:autophagy"/>
    <property type="evidence" value="ECO:0007669"/>
    <property type="project" value="UniProtKB-KW"/>
</dbReference>
<dbReference type="STRING" id="10020.ENSDORP00000012037"/>
<keyword evidence="6 15" id="KW-0812">Transmembrane</keyword>
<reference evidence="18" key="1">
    <citation type="submission" date="2025-08" db="UniProtKB">
        <authorList>
            <consortium name="RefSeq"/>
        </authorList>
    </citation>
    <scope>IDENTIFICATION</scope>
    <source>
        <tissue evidence="18">Kidney</tissue>
    </source>
</reference>
<evidence type="ECO:0000256" key="9">
    <source>
        <dbReference type="ARBA" id="ARBA00023006"/>
    </source>
</evidence>
<evidence type="ECO:0000256" key="3">
    <source>
        <dbReference type="ARBA" id="ARBA00004651"/>
    </source>
</evidence>
<dbReference type="FunCoup" id="A0A1S3GMQ4">
    <property type="interactions" value="294"/>
</dbReference>
<evidence type="ECO:0000256" key="13">
    <source>
        <dbReference type="ARBA" id="ARBA00045144"/>
    </source>
</evidence>
<evidence type="ECO:0000256" key="7">
    <source>
        <dbReference type="ARBA" id="ARBA00022753"/>
    </source>
</evidence>
<protein>
    <submittedName>
        <fullName evidence="18">Transmembrane protein 150B</fullName>
    </submittedName>
</protein>
<evidence type="ECO:0000256" key="10">
    <source>
        <dbReference type="ARBA" id="ARBA00023136"/>
    </source>
</evidence>
<evidence type="ECO:0000313" key="18">
    <source>
        <dbReference type="RefSeq" id="XP_012889985.1"/>
    </source>
</evidence>
<dbReference type="OrthoDB" id="191706at2759"/>
<feature type="transmembrane region" description="Helical" evidence="15">
    <location>
        <begin position="54"/>
        <end position="77"/>
    </location>
</feature>
<evidence type="ECO:0000256" key="15">
    <source>
        <dbReference type="SAM" id="Phobius"/>
    </source>
</evidence>
<evidence type="ECO:0000256" key="4">
    <source>
        <dbReference type="ARBA" id="ARBA00006565"/>
    </source>
</evidence>
<accession>A0A1S3GMQ4</accession>
<evidence type="ECO:0000313" key="17">
    <source>
        <dbReference type="Proteomes" id="UP000081671"/>
    </source>
</evidence>
<feature type="transmembrane region" description="Helical" evidence="15">
    <location>
        <begin position="154"/>
        <end position="175"/>
    </location>
</feature>
<dbReference type="CTD" id="284417"/>
<feature type="domain" description="CWH43-like N-terminal" evidence="16">
    <location>
        <begin position="5"/>
        <end position="205"/>
    </location>
</feature>
<evidence type="ECO:0000259" key="16">
    <source>
        <dbReference type="Pfam" id="PF10277"/>
    </source>
</evidence>
<dbReference type="GeneID" id="105999500"/>
<dbReference type="InterPro" id="IPR019402">
    <property type="entry name" value="CWH43_N"/>
</dbReference>
<organism evidence="17 18">
    <name type="scientific">Dipodomys ordii</name>
    <name type="common">Ord's kangaroo rat</name>
    <dbReference type="NCBI Taxonomy" id="10020"/>
    <lineage>
        <taxon>Eukaryota</taxon>
        <taxon>Metazoa</taxon>
        <taxon>Chordata</taxon>
        <taxon>Craniata</taxon>
        <taxon>Vertebrata</taxon>
        <taxon>Euteleostomi</taxon>
        <taxon>Mammalia</taxon>
        <taxon>Eutheria</taxon>
        <taxon>Euarchontoglires</taxon>
        <taxon>Glires</taxon>
        <taxon>Rodentia</taxon>
        <taxon>Castorimorpha</taxon>
        <taxon>Heteromyidae</taxon>
        <taxon>Dipodomyinae</taxon>
        <taxon>Dipodomys</taxon>
    </lineage>
</organism>
<dbReference type="Proteomes" id="UP000081671">
    <property type="component" value="Unplaced"/>
</dbReference>
<dbReference type="InterPro" id="IPR050911">
    <property type="entry name" value="DRAM/TMEM150_Autophagy_Mod"/>
</dbReference>
<feature type="transmembrane region" description="Helical" evidence="15">
    <location>
        <begin position="119"/>
        <end position="142"/>
    </location>
</feature>
<comment type="function">
    <text evidence="13">Modulator of macroautophagy that causes accumulation of autophagosomes under basal conditions and enhances autophagic flux. Represses cell death and promotes long-term clonogenic survival of cells grown in the absence of glucose in a macroautophagy-independent manner. May have some role in extracellular matrix engulfment or growth factor receptor recycling, both of which can modulate cell survival.</text>
</comment>
<keyword evidence="8 15" id="KW-1133">Transmembrane helix</keyword>
<proteinExistence type="inferred from homology"/>
<dbReference type="PANTHER" id="PTHR21324:SF3">
    <property type="entry name" value="MODULATOR OF MACROAUTOPHAGY TMEM150B"/>
    <property type="match status" value="1"/>
</dbReference>
<dbReference type="Pfam" id="PF10277">
    <property type="entry name" value="Frag1"/>
    <property type="match status" value="1"/>
</dbReference>
<evidence type="ECO:0000256" key="12">
    <source>
        <dbReference type="ARBA" id="ARBA00023329"/>
    </source>
</evidence>
<evidence type="ECO:0000256" key="1">
    <source>
        <dbReference type="ARBA" id="ARBA00004337"/>
    </source>
</evidence>
<keyword evidence="5" id="KW-1003">Cell membrane</keyword>
<keyword evidence="11" id="KW-0325">Glycoprotein</keyword>
<keyword evidence="10 15" id="KW-0472">Membrane</keyword>
<dbReference type="GO" id="GO:0005886">
    <property type="term" value="C:plasma membrane"/>
    <property type="evidence" value="ECO:0007669"/>
    <property type="project" value="UniProtKB-SubCell"/>
</dbReference>
<evidence type="ECO:0000256" key="8">
    <source>
        <dbReference type="ARBA" id="ARBA00022989"/>
    </source>
</evidence>
<gene>
    <name evidence="18" type="primary">Tmem150b</name>
</gene>
<evidence type="ECO:0000256" key="11">
    <source>
        <dbReference type="ARBA" id="ARBA00023180"/>
    </source>
</evidence>
<keyword evidence="7" id="KW-0967">Endosome</keyword>
<comment type="subcellular location">
    <subcellularLocation>
        <location evidence="3">Cell membrane</location>
        <topology evidence="3">Multi-pass membrane protein</topology>
    </subcellularLocation>
    <subcellularLocation>
        <location evidence="2">Cytoplasmic vesicle</location>
        <location evidence="2">Autophagosome membrane</location>
        <topology evidence="2">Multi-pass membrane protein</topology>
    </subcellularLocation>
    <subcellularLocation>
        <location evidence="1">Endosome membrane</location>
        <topology evidence="1">Multi-pass membrane protein</topology>
    </subcellularLocation>
</comment>
<dbReference type="GO" id="GO:0010008">
    <property type="term" value="C:endosome membrane"/>
    <property type="evidence" value="ECO:0007669"/>
    <property type="project" value="UniProtKB-SubCell"/>
</dbReference>
<dbReference type="InParanoid" id="A0A1S3GMQ4"/>
<evidence type="ECO:0000256" key="6">
    <source>
        <dbReference type="ARBA" id="ARBA00022692"/>
    </source>
</evidence>
<dbReference type="KEGG" id="dord:105999500"/>
<keyword evidence="9" id="KW-0072">Autophagy</keyword>
<sequence length="246" mass="27320">MWGYLSLVPISLALWASAGVWLVFAIAVINRDVDLTKDFPFISKCGSFPPQSCIFSQVLNIGAAMVVWICIVRYYQLRDWGVKTWPNQLILWSGILCALGTSVAGNFQEKNQKPTHITGAFFAFVLGNIYFWLQIILCWWVKGLPQPGAPWMAWLRLGLCSLCTMLMVAMLVLYSSRLRSTSAAFEWAVAMLLFLLFGLFAVDFSVLEGCTLSLQPLRSLTPRPSASPGLHSLPLASPPTPETLKP</sequence>
<name>A0A1S3GMQ4_DIPOR</name>
<keyword evidence="12" id="KW-0968">Cytoplasmic vesicle</keyword>
<dbReference type="AlphaFoldDB" id="A0A1S3GMQ4"/>
<dbReference type="PANTHER" id="PTHR21324">
    <property type="entry name" value="FASTING-INDUCIBLE INTEGRAL MEMBRANE PROTEIN TM6P1-RELATED"/>
    <property type="match status" value="1"/>
</dbReference>
<comment type="similarity">
    <text evidence="4">Belongs to the DRAM/TMEM150 family.</text>
</comment>
<evidence type="ECO:0000256" key="5">
    <source>
        <dbReference type="ARBA" id="ARBA00022475"/>
    </source>
</evidence>
<feature type="region of interest" description="Disordered" evidence="14">
    <location>
        <begin position="223"/>
        <end position="246"/>
    </location>
</feature>
<feature type="transmembrane region" description="Helical" evidence="15">
    <location>
        <begin position="12"/>
        <end position="33"/>
    </location>
</feature>
<keyword evidence="17" id="KW-1185">Reference proteome</keyword>
<evidence type="ECO:0000256" key="2">
    <source>
        <dbReference type="ARBA" id="ARBA00004542"/>
    </source>
</evidence>
<feature type="compositionally biased region" description="Pro residues" evidence="14">
    <location>
        <begin position="236"/>
        <end position="246"/>
    </location>
</feature>
<evidence type="ECO:0000256" key="14">
    <source>
        <dbReference type="SAM" id="MobiDB-lite"/>
    </source>
</evidence>
<dbReference type="RefSeq" id="XP_012889985.1">
    <property type="nucleotide sequence ID" value="XM_013034531.1"/>
</dbReference>
<dbReference type="GO" id="GO:0000421">
    <property type="term" value="C:autophagosome membrane"/>
    <property type="evidence" value="ECO:0007669"/>
    <property type="project" value="UniProtKB-SubCell"/>
</dbReference>